<protein>
    <recommendedName>
        <fullName evidence="2">DNA polymerase delta subunit 3</fullName>
    </recommendedName>
</protein>
<keyword evidence="3" id="KW-0235">DNA replication</keyword>
<name>A0A1R3RV82_ASPC5</name>
<proteinExistence type="predicted"/>
<dbReference type="InterPro" id="IPR019038">
    <property type="entry name" value="POLD3"/>
</dbReference>
<feature type="compositionally biased region" description="Basic and acidic residues" evidence="5">
    <location>
        <begin position="320"/>
        <end position="334"/>
    </location>
</feature>
<dbReference type="Gene3D" id="3.90.1030.20">
    <property type="entry name" value="DNA polymerase delta, p66 (Cdc27) subunit, wHTH domain"/>
    <property type="match status" value="1"/>
</dbReference>
<evidence type="ECO:0000256" key="5">
    <source>
        <dbReference type="SAM" id="MobiDB-lite"/>
    </source>
</evidence>
<evidence type="ECO:0000256" key="2">
    <source>
        <dbReference type="ARBA" id="ARBA00017589"/>
    </source>
</evidence>
<evidence type="ECO:0000256" key="1">
    <source>
        <dbReference type="ARBA" id="ARBA00004123"/>
    </source>
</evidence>
<dbReference type="PANTHER" id="PTHR17598">
    <property type="entry name" value="DNA POLYMERASE DELTA SUBUNIT 3"/>
    <property type="match status" value="1"/>
</dbReference>
<feature type="compositionally biased region" description="Basic and acidic residues" evidence="5">
    <location>
        <begin position="210"/>
        <end position="238"/>
    </location>
</feature>
<reference evidence="7" key="1">
    <citation type="journal article" date="2017" name="Genome Biol.">
        <title>Comparative genomics reveals high biological diversity and specific adaptations in the industrially and medically important fungal genus Aspergillus.</title>
        <authorList>
            <person name="de Vries R.P."/>
            <person name="Riley R."/>
            <person name="Wiebenga A."/>
            <person name="Aguilar-Osorio G."/>
            <person name="Amillis S."/>
            <person name="Uchima C.A."/>
            <person name="Anderluh G."/>
            <person name="Asadollahi M."/>
            <person name="Askin M."/>
            <person name="Barry K."/>
            <person name="Battaglia E."/>
            <person name="Bayram O."/>
            <person name="Benocci T."/>
            <person name="Braus-Stromeyer S.A."/>
            <person name="Caldana C."/>
            <person name="Canovas D."/>
            <person name="Cerqueira G.C."/>
            <person name="Chen F."/>
            <person name="Chen W."/>
            <person name="Choi C."/>
            <person name="Clum A."/>
            <person name="Dos Santos R.A."/>
            <person name="Damasio A.R."/>
            <person name="Diallinas G."/>
            <person name="Emri T."/>
            <person name="Fekete E."/>
            <person name="Flipphi M."/>
            <person name="Freyberg S."/>
            <person name="Gallo A."/>
            <person name="Gournas C."/>
            <person name="Habgood R."/>
            <person name="Hainaut M."/>
            <person name="Harispe M.L."/>
            <person name="Henrissat B."/>
            <person name="Hilden K.S."/>
            <person name="Hope R."/>
            <person name="Hossain A."/>
            <person name="Karabika E."/>
            <person name="Karaffa L."/>
            <person name="Karanyi Z."/>
            <person name="Krasevec N."/>
            <person name="Kuo A."/>
            <person name="Kusch H."/>
            <person name="LaButti K."/>
            <person name="Lagendijk E.L."/>
            <person name="Lapidus A."/>
            <person name="Levasseur A."/>
            <person name="Lindquist E."/>
            <person name="Lipzen A."/>
            <person name="Logrieco A.F."/>
            <person name="MacCabe A."/>
            <person name="Maekelae M.R."/>
            <person name="Malavazi I."/>
            <person name="Melin P."/>
            <person name="Meyer V."/>
            <person name="Mielnichuk N."/>
            <person name="Miskei M."/>
            <person name="Molnar A.P."/>
            <person name="Mule G."/>
            <person name="Ngan C.Y."/>
            <person name="Orejas M."/>
            <person name="Orosz E."/>
            <person name="Ouedraogo J.P."/>
            <person name="Overkamp K.M."/>
            <person name="Park H.-S."/>
            <person name="Perrone G."/>
            <person name="Piumi F."/>
            <person name="Punt P.J."/>
            <person name="Ram A.F."/>
            <person name="Ramon A."/>
            <person name="Rauscher S."/>
            <person name="Record E."/>
            <person name="Riano-Pachon D.M."/>
            <person name="Robert V."/>
            <person name="Roehrig J."/>
            <person name="Ruller R."/>
            <person name="Salamov A."/>
            <person name="Salih N.S."/>
            <person name="Samson R.A."/>
            <person name="Sandor E."/>
            <person name="Sanguinetti M."/>
            <person name="Schuetze T."/>
            <person name="Sepcic K."/>
            <person name="Shelest E."/>
            <person name="Sherlock G."/>
            <person name="Sophianopoulou V."/>
            <person name="Squina F.M."/>
            <person name="Sun H."/>
            <person name="Susca A."/>
            <person name="Todd R.B."/>
            <person name="Tsang A."/>
            <person name="Unkles S.E."/>
            <person name="van de Wiele N."/>
            <person name="van Rossen-Uffink D."/>
            <person name="Oliveira J.V."/>
            <person name="Vesth T.C."/>
            <person name="Visser J."/>
            <person name="Yu J.-H."/>
            <person name="Zhou M."/>
            <person name="Andersen M.R."/>
            <person name="Archer D.B."/>
            <person name="Baker S.E."/>
            <person name="Benoit I."/>
            <person name="Brakhage A.A."/>
            <person name="Braus G.H."/>
            <person name="Fischer R."/>
            <person name="Frisvad J.C."/>
            <person name="Goldman G.H."/>
            <person name="Houbraken J."/>
            <person name="Oakley B."/>
            <person name="Pocsi I."/>
            <person name="Scazzocchio C."/>
            <person name="Seiboth B."/>
            <person name="vanKuyk P.A."/>
            <person name="Wortman J."/>
            <person name="Dyer P.S."/>
            <person name="Grigoriev I.V."/>
        </authorList>
    </citation>
    <scope>NUCLEOTIDE SEQUENCE [LARGE SCALE GENOMIC DNA]</scope>
    <source>
        <strain evidence="7">ITEM 5010</strain>
    </source>
</reference>
<feature type="compositionally biased region" description="Basic residues" evidence="5">
    <location>
        <begin position="374"/>
        <end position="388"/>
    </location>
</feature>
<feature type="compositionally biased region" description="Acidic residues" evidence="5">
    <location>
        <begin position="297"/>
        <end position="308"/>
    </location>
</feature>
<dbReference type="GO" id="GO:1904161">
    <property type="term" value="P:DNA synthesis involved in UV-damage excision repair"/>
    <property type="evidence" value="ECO:0007669"/>
    <property type="project" value="TreeGrafter"/>
</dbReference>
<evidence type="ECO:0000313" key="7">
    <source>
        <dbReference type="Proteomes" id="UP000188318"/>
    </source>
</evidence>
<dbReference type="STRING" id="602072.A0A1R3RV82"/>
<dbReference type="GO" id="GO:0006297">
    <property type="term" value="P:nucleotide-excision repair, DNA gap filling"/>
    <property type="evidence" value="ECO:0007669"/>
    <property type="project" value="TreeGrafter"/>
</dbReference>
<feature type="region of interest" description="Disordered" evidence="5">
    <location>
        <begin position="69"/>
        <end position="99"/>
    </location>
</feature>
<dbReference type="Pfam" id="PF09507">
    <property type="entry name" value="CDC27"/>
    <property type="match status" value="1"/>
</dbReference>
<feature type="compositionally biased region" description="Low complexity" evidence="5">
    <location>
        <begin position="421"/>
        <end position="433"/>
    </location>
</feature>
<evidence type="ECO:0000256" key="3">
    <source>
        <dbReference type="ARBA" id="ARBA00022705"/>
    </source>
</evidence>
<keyword evidence="4" id="KW-0539">Nucleus</keyword>
<dbReference type="Proteomes" id="UP000188318">
    <property type="component" value="Unassembled WGS sequence"/>
</dbReference>
<keyword evidence="7" id="KW-1185">Reference proteome</keyword>
<dbReference type="GO" id="GO:0006271">
    <property type="term" value="P:DNA strand elongation involved in DNA replication"/>
    <property type="evidence" value="ECO:0007669"/>
    <property type="project" value="TreeGrafter"/>
</dbReference>
<feature type="compositionally biased region" description="Acidic residues" evidence="5">
    <location>
        <begin position="335"/>
        <end position="344"/>
    </location>
</feature>
<dbReference type="EMBL" id="KV907496">
    <property type="protein sequence ID" value="OOF98362.1"/>
    <property type="molecule type" value="Genomic_DNA"/>
</dbReference>
<comment type="subcellular location">
    <subcellularLocation>
        <location evidence="1">Nucleus</location>
    </subcellularLocation>
</comment>
<feature type="compositionally biased region" description="Polar residues" evidence="5">
    <location>
        <begin position="87"/>
        <end position="99"/>
    </location>
</feature>
<dbReference type="GO" id="GO:0003887">
    <property type="term" value="F:DNA-directed DNA polymerase activity"/>
    <property type="evidence" value="ECO:0007669"/>
    <property type="project" value="TreeGrafter"/>
</dbReference>
<dbReference type="InterPro" id="IPR041913">
    <property type="entry name" value="POLD3_sf"/>
</dbReference>
<dbReference type="OMA" id="QMLYDFH"/>
<sequence length="445" mass="48843">MAIADYKKYLAENVLNERRTVTYRSLGRALRVHSTLAKQMLYDFHHNENNKKTNSVNATYILTGVQKAPEPTSATNGVQDSFDESNGIPQSSPYVSSSMPNQDAVADDIAISSVLLVREEDLEDAKLTFQAISSIYVYSLQPTVLQDLNVLTDVAGETVANHAQEDPLEYGTSWGMIQGNNVRRRTGGRPSVTATAPAPPKTTIPAKRPIKSEEPPQPRTESEEKAPKVEQATKREETPISTKPTEKTAPPKQKGSIFSSFAKAKPKQKKEESATPAPSGVESAGPSGAEDVVLGDASDEDEEPEELFPDSGKSAPIGSRESRKEREEKLRKMMEEEDEDEEMPDAAPSPEESKPIDEPPPKQAELKEEVTVRGGRRRGRRQVMKKKTVKDEEGYLVTVEEPSWESFSEDEPAPPPKKKPAVSAPKAKSAAKPGQGNIMSFFSKK</sequence>
<evidence type="ECO:0000313" key="6">
    <source>
        <dbReference type="EMBL" id="OOF98362.1"/>
    </source>
</evidence>
<evidence type="ECO:0000256" key="4">
    <source>
        <dbReference type="ARBA" id="ARBA00023242"/>
    </source>
</evidence>
<feature type="compositionally biased region" description="Basic and acidic residues" evidence="5">
    <location>
        <begin position="351"/>
        <end position="371"/>
    </location>
</feature>
<dbReference type="OrthoDB" id="514823at2759"/>
<dbReference type="PANTHER" id="PTHR17598:SF13">
    <property type="entry name" value="DNA POLYMERASE DELTA SUBUNIT 3"/>
    <property type="match status" value="1"/>
</dbReference>
<feature type="region of interest" description="Disordered" evidence="5">
    <location>
        <begin position="171"/>
        <end position="445"/>
    </location>
</feature>
<organism evidence="6 7">
    <name type="scientific">Aspergillus carbonarius (strain ITEM 5010)</name>
    <dbReference type="NCBI Taxonomy" id="602072"/>
    <lineage>
        <taxon>Eukaryota</taxon>
        <taxon>Fungi</taxon>
        <taxon>Dikarya</taxon>
        <taxon>Ascomycota</taxon>
        <taxon>Pezizomycotina</taxon>
        <taxon>Eurotiomycetes</taxon>
        <taxon>Eurotiomycetidae</taxon>
        <taxon>Eurotiales</taxon>
        <taxon>Aspergillaceae</taxon>
        <taxon>Aspergillus</taxon>
        <taxon>Aspergillus subgen. Circumdati</taxon>
    </lineage>
</organism>
<dbReference type="VEuPathDB" id="FungiDB:ASPCADRAFT_128515"/>
<dbReference type="AlphaFoldDB" id="A0A1R3RV82"/>
<dbReference type="GO" id="GO:0043625">
    <property type="term" value="C:delta DNA polymerase complex"/>
    <property type="evidence" value="ECO:0007669"/>
    <property type="project" value="InterPro"/>
</dbReference>
<gene>
    <name evidence="6" type="ORF">ASPCADRAFT_128515</name>
</gene>
<accession>A0A1R3RV82</accession>